<feature type="compositionally biased region" description="Basic and acidic residues" evidence="1">
    <location>
        <begin position="1"/>
        <end position="11"/>
    </location>
</feature>
<name>A0ABS8GHB9_9MICC</name>
<evidence type="ECO:0000256" key="1">
    <source>
        <dbReference type="SAM" id="MobiDB-lite"/>
    </source>
</evidence>
<organism evidence="3 4">
    <name type="scientific">Arthrobacter gengyunqii</name>
    <dbReference type="NCBI Taxonomy" id="2886940"/>
    <lineage>
        <taxon>Bacteria</taxon>
        <taxon>Bacillati</taxon>
        <taxon>Actinomycetota</taxon>
        <taxon>Actinomycetes</taxon>
        <taxon>Micrococcales</taxon>
        <taxon>Micrococcaceae</taxon>
        <taxon>Arthrobacter</taxon>
    </lineage>
</organism>
<proteinExistence type="predicted"/>
<feature type="region of interest" description="Disordered" evidence="1">
    <location>
        <begin position="1"/>
        <end position="46"/>
    </location>
</feature>
<gene>
    <name evidence="3" type="ORF">LJ752_01095</name>
</gene>
<feature type="domain" description="HNH nuclease" evidence="2">
    <location>
        <begin position="432"/>
        <end position="484"/>
    </location>
</feature>
<dbReference type="InterPro" id="IPR003870">
    <property type="entry name" value="DUF222"/>
</dbReference>
<reference evidence="3" key="1">
    <citation type="submission" date="2021-10" db="EMBL/GenBank/DDBJ databases">
        <title>Novel species in genus Arthrobacter.</title>
        <authorList>
            <person name="Liu Y."/>
        </authorList>
    </citation>
    <scope>NUCLEOTIDE SEQUENCE</scope>
    <source>
        <strain evidence="3">Zg-Y786</strain>
    </source>
</reference>
<dbReference type="CDD" id="cd00085">
    <property type="entry name" value="HNHc"/>
    <property type="match status" value="1"/>
</dbReference>
<protein>
    <submittedName>
        <fullName evidence="3">HNH endonuclease</fullName>
    </submittedName>
</protein>
<keyword evidence="3" id="KW-0255">Endonuclease</keyword>
<keyword evidence="3" id="KW-0540">Nuclease</keyword>
<keyword evidence="3" id="KW-0378">Hydrolase</keyword>
<dbReference type="SMART" id="SM00507">
    <property type="entry name" value="HNHc"/>
    <property type="match status" value="1"/>
</dbReference>
<feature type="region of interest" description="Disordered" evidence="1">
    <location>
        <begin position="364"/>
        <end position="387"/>
    </location>
</feature>
<dbReference type="InterPro" id="IPR003615">
    <property type="entry name" value="HNH_nuc"/>
</dbReference>
<comment type="caution">
    <text evidence="3">The sequence shown here is derived from an EMBL/GenBank/DDBJ whole genome shotgun (WGS) entry which is preliminary data.</text>
</comment>
<sequence length="531" mass="57287">MEDDLRDRAPHGDSAAFPRNDAPNRLSPDLSAELSPNPSPGTFSAGIRTPGAGLNIFLPAVRAVVSAFNKQAPLLSSAELVSIAADTEELSRLVDHLQIMAAAALERARISTETTDSWADSSGELQQEYKSTAEYLRHRLRISRREAWRRIRLGSSLTSSTGIAGQRIDPEFSVLAEAATSGRLSGEAAQLVSLAMKRVQGCGTVEDRTAMETGLTDVAASQDLNALNVVANAWVNHLDPDGTQPTEQQKAELQGLFIRRNCRGLRRLDIYATEDQFETLMTALSPGTNPRVGTPEPAGGTCVDLEGKERAVPPDTRSYPQKCLDGLVASCAVALSMGQLPDNGGSKPQVMAVIPYDLLRESVNVPGTGGPDDGRRTAPQKTPEGGMLTFAGPVPVGQIRRIACDADIIPVVLSGESRILDVGTASRYFPPYLRRALVARDRGCAFPGCTAPAPWCEAHHISYHSHGGSTGTDNGVMLCGFHHHLIHRGKWRISVLRGAPWFIPPTYVDPFQAPLRNTYFHPLRPHRVPPA</sequence>
<evidence type="ECO:0000259" key="2">
    <source>
        <dbReference type="SMART" id="SM00507"/>
    </source>
</evidence>
<keyword evidence="4" id="KW-1185">Reference proteome</keyword>
<dbReference type="Proteomes" id="UP001139168">
    <property type="component" value="Unassembled WGS sequence"/>
</dbReference>
<dbReference type="EMBL" id="JAJFZQ010000001">
    <property type="protein sequence ID" value="MCC3264648.1"/>
    <property type="molecule type" value="Genomic_DNA"/>
</dbReference>
<dbReference type="RefSeq" id="WP_227889498.1">
    <property type="nucleotide sequence ID" value="NZ_JAJFZQ010000001.1"/>
</dbReference>
<evidence type="ECO:0000313" key="4">
    <source>
        <dbReference type="Proteomes" id="UP001139168"/>
    </source>
</evidence>
<evidence type="ECO:0000313" key="3">
    <source>
        <dbReference type="EMBL" id="MCC3264648.1"/>
    </source>
</evidence>
<dbReference type="GO" id="GO:0004519">
    <property type="term" value="F:endonuclease activity"/>
    <property type="evidence" value="ECO:0007669"/>
    <property type="project" value="UniProtKB-KW"/>
</dbReference>
<dbReference type="Pfam" id="PF02720">
    <property type="entry name" value="DUF222"/>
    <property type="match status" value="1"/>
</dbReference>
<accession>A0ABS8GHB9</accession>